<dbReference type="Proteomes" id="UP001056708">
    <property type="component" value="Chromosome"/>
</dbReference>
<keyword evidence="4" id="KW-1185">Reference proteome</keyword>
<organism evidence="3 4">
    <name type="scientific">Phormidium yuhuli AB48</name>
    <dbReference type="NCBI Taxonomy" id="2940671"/>
    <lineage>
        <taxon>Bacteria</taxon>
        <taxon>Bacillati</taxon>
        <taxon>Cyanobacteriota</taxon>
        <taxon>Cyanophyceae</taxon>
        <taxon>Oscillatoriophycideae</taxon>
        <taxon>Oscillatoriales</taxon>
        <taxon>Oscillatoriaceae</taxon>
        <taxon>Phormidium</taxon>
        <taxon>Phormidium yuhuli</taxon>
    </lineage>
</organism>
<feature type="region of interest" description="Disordered" evidence="1">
    <location>
        <begin position="109"/>
        <end position="149"/>
    </location>
</feature>
<sequence length="176" mass="19609">MSSPDASDLARINYETAKEEFEQGRYRQAVILLEQASALSERASPLGGDIQIWLVSAYQSVGDYPAAIRLCRQLSRHPNWATRQQSRRLLAILEAPRLASRPEWNVSIPDLTPTEVAQGSDRKGSNPRGGRRPPKPRPLREPDPIDPSQINRSDNQFVWFALISSLLILGALIGLS</sequence>
<evidence type="ECO:0000313" key="4">
    <source>
        <dbReference type="Proteomes" id="UP001056708"/>
    </source>
</evidence>
<evidence type="ECO:0008006" key="5">
    <source>
        <dbReference type="Google" id="ProtNLM"/>
    </source>
</evidence>
<keyword evidence="2" id="KW-0472">Membrane</keyword>
<dbReference type="RefSeq" id="WP_252663227.1">
    <property type="nucleotide sequence ID" value="NZ_CP098611.1"/>
</dbReference>
<keyword evidence="2" id="KW-0812">Transmembrane</keyword>
<protein>
    <recommendedName>
        <fullName evidence="5">Tetratricopeptide repeat protein</fullName>
    </recommendedName>
</protein>
<evidence type="ECO:0000256" key="1">
    <source>
        <dbReference type="SAM" id="MobiDB-lite"/>
    </source>
</evidence>
<proteinExistence type="predicted"/>
<dbReference type="PANTHER" id="PTHR36761">
    <property type="entry name" value="ORF03 PROTEIN"/>
    <property type="match status" value="1"/>
</dbReference>
<feature type="transmembrane region" description="Helical" evidence="2">
    <location>
        <begin position="157"/>
        <end position="175"/>
    </location>
</feature>
<dbReference type="PANTHER" id="PTHR36761:SF2">
    <property type="entry name" value="ORF03 PROTEIN"/>
    <property type="match status" value="1"/>
</dbReference>
<gene>
    <name evidence="3" type="ORF">NEA10_00165</name>
</gene>
<accession>A0ABY5AS72</accession>
<dbReference type="SUPFAM" id="SSF48452">
    <property type="entry name" value="TPR-like"/>
    <property type="match status" value="1"/>
</dbReference>
<name>A0ABY5AS72_9CYAN</name>
<evidence type="ECO:0000313" key="3">
    <source>
        <dbReference type="EMBL" id="USR91196.1"/>
    </source>
</evidence>
<dbReference type="Gene3D" id="1.25.40.10">
    <property type="entry name" value="Tetratricopeptide repeat domain"/>
    <property type="match status" value="1"/>
</dbReference>
<keyword evidence="2" id="KW-1133">Transmembrane helix</keyword>
<dbReference type="EMBL" id="CP098611">
    <property type="protein sequence ID" value="USR91196.1"/>
    <property type="molecule type" value="Genomic_DNA"/>
</dbReference>
<evidence type="ECO:0000256" key="2">
    <source>
        <dbReference type="SAM" id="Phobius"/>
    </source>
</evidence>
<reference evidence="3" key="1">
    <citation type="submission" date="2022-06" db="EMBL/GenBank/DDBJ databases">
        <title>Genome sequence of Phormidium yuhuli AB48 isolated from an industrial photobioreactor environment.</title>
        <authorList>
            <person name="Qiu Y."/>
            <person name="Noonan A.J.C."/>
            <person name="Dofher K."/>
            <person name="Koch M."/>
            <person name="Kieft B."/>
            <person name="Lin X."/>
            <person name="Ziels R.M."/>
            <person name="Hallam S.J."/>
        </authorList>
    </citation>
    <scope>NUCLEOTIDE SEQUENCE</scope>
    <source>
        <strain evidence="3">AB48</strain>
    </source>
</reference>
<dbReference type="InterPro" id="IPR011990">
    <property type="entry name" value="TPR-like_helical_dom_sf"/>
</dbReference>